<dbReference type="PRINTS" id="PR00078">
    <property type="entry name" value="G3PDHDRGNASE"/>
</dbReference>
<dbReference type="EMBL" id="CAJVAF010000330">
    <property type="protein sequence ID" value="CAG7598091.1"/>
    <property type="molecule type" value="Genomic_DNA"/>
</dbReference>
<keyword evidence="9" id="KW-0520">NAD</keyword>
<feature type="domain" description="Glyceraldehyde 3-phosphate dehydrogenase NAD(P) binding" evidence="12">
    <location>
        <begin position="4"/>
        <end position="161"/>
    </location>
</feature>
<dbReference type="PIRSF" id="PIRSF000149">
    <property type="entry name" value="GAP_DH"/>
    <property type="match status" value="1"/>
</dbReference>
<name>A0A8S4C1B1_9ACAR</name>
<dbReference type="GO" id="GO:0006006">
    <property type="term" value="P:glucose metabolic process"/>
    <property type="evidence" value="ECO:0007669"/>
    <property type="project" value="InterPro"/>
</dbReference>
<dbReference type="Gene3D" id="3.30.360.10">
    <property type="entry name" value="Dihydrodipicolinate Reductase, domain 2"/>
    <property type="match status" value="1"/>
</dbReference>
<evidence type="ECO:0000313" key="14">
    <source>
        <dbReference type="Proteomes" id="UP000837675"/>
    </source>
</evidence>
<sequence>MKKLRLGINGFGRIGKCILSAYFESFKYYFNKIDIVVINAGTPNITDRIHGLKYDSVHGKFKAEIKILDEETFLVDNQHKLKMIFERNIEKLDWLALGVDVVLECTGSFNKDKKAHAHLKSGAKKVIVSAPYESADATIVMGANETTLDPFTHKVISIGSCTTNCLAPIAKILNNELGIESGFVTTIHAATNDQLILDGRHTDRRRARTAFLSAIPASTGAAKSIGVVLPELQDRLGGAAIRIPTANVSMIDLKFLSTKNTSKNEINSLMKQAISQSPNILAISDEELVSCDFNHTKYSAIFDTTLTSVINKNFCRVAAWYDNEWGFSNRMLDVAKIFNI</sequence>
<evidence type="ECO:0000256" key="2">
    <source>
        <dbReference type="ARBA" id="ARBA00007406"/>
    </source>
</evidence>
<feature type="site" description="Activates thiol group during catalysis" evidence="10">
    <location>
        <position position="188"/>
    </location>
</feature>
<dbReference type="CDD" id="cd05214">
    <property type="entry name" value="GAPDH_I_N"/>
    <property type="match status" value="1"/>
</dbReference>
<evidence type="ECO:0000256" key="7">
    <source>
        <dbReference type="PIRSR" id="PIRSR000149-1"/>
    </source>
</evidence>
<evidence type="ECO:0000256" key="11">
    <source>
        <dbReference type="RuleBase" id="RU000397"/>
    </source>
</evidence>
<evidence type="ECO:0000256" key="9">
    <source>
        <dbReference type="PIRSR" id="PIRSR000149-3"/>
    </source>
</evidence>
<dbReference type="SMART" id="SM00846">
    <property type="entry name" value="Gp_dh_N"/>
    <property type="match status" value="1"/>
</dbReference>
<dbReference type="GO" id="GO:0047100">
    <property type="term" value="F:glyceraldehyde-3-phosphate dehydrogenase (NADP+) (phosphorylating) activity"/>
    <property type="evidence" value="ECO:0007669"/>
    <property type="project" value="UniProtKB-EC"/>
</dbReference>
<feature type="binding site" evidence="9">
    <location>
        <position position="87"/>
    </location>
    <ligand>
        <name>NAD(+)</name>
        <dbReference type="ChEBI" id="CHEBI:57540"/>
    </ligand>
</feature>
<evidence type="ECO:0000256" key="1">
    <source>
        <dbReference type="ARBA" id="ARBA00005215"/>
    </source>
</evidence>
<dbReference type="SUPFAM" id="SSF55347">
    <property type="entry name" value="Glyceraldehyde-3-phosphate dehydrogenase-like, C-terminal domain"/>
    <property type="match status" value="1"/>
</dbReference>
<feature type="binding site" evidence="9">
    <location>
        <position position="323"/>
    </location>
    <ligand>
        <name>NAD(+)</name>
        <dbReference type="ChEBI" id="CHEBI:57540"/>
    </ligand>
</feature>
<dbReference type="Pfam" id="PF00044">
    <property type="entry name" value="Gp_dh_N"/>
    <property type="match status" value="1"/>
</dbReference>
<feature type="binding site" evidence="8">
    <location>
        <position position="242"/>
    </location>
    <ligand>
        <name>D-glyceraldehyde 3-phosphate</name>
        <dbReference type="ChEBI" id="CHEBI:59776"/>
    </ligand>
</feature>
<dbReference type="Gene3D" id="3.40.50.720">
    <property type="entry name" value="NAD(P)-binding Rossmann-like Domain"/>
    <property type="match status" value="1"/>
</dbReference>
<keyword evidence="3" id="KW-0560">Oxidoreductase</keyword>
<dbReference type="FunFam" id="3.30.360.10:FF:000002">
    <property type="entry name" value="Glyceraldehyde-3-phosphate dehydrogenase"/>
    <property type="match status" value="1"/>
</dbReference>
<dbReference type="InterPro" id="IPR006424">
    <property type="entry name" value="Glyceraldehyde-3-P_DH_1"/>
</dbReference>
<feature type="active site" description="Nucleophile" evidence="7">
    <location>
        <position position="161"/>
    </location>
</feature>
<evidence type="ECO:0000256" key="4">
    <source>
        <dbReference type="ARBA" id="ARBA00039137"/>
    </source>
</evidence>
<evidence type="ECO:0000256" key="6">
    <source>
        <dbReference type="ARBA" id="ARBA00052787"/>
    </source>
</evidence>
<organism evidence="13 14">
    <name type="scientific">Hyalomma marginatum</name>
    <dbReference type="NCBI Taxonomy" id="34627"/>
    <lineage>
        <taxon>Eukaryota</taxon>
        <taxon>Metazoa</taxon>
        <taxon>Ecdysozoa</taxon>
        <taxon>Arthropoda</taxon>
        <taxon>Chelicerata</taxon>
        <taxon>Arachnida</taxon>
        <taxon>Acari</taxon>
        <taxon>Parasitiformes</taxon>
        <taxon>Ixodida</taxon>
        <taxon>Ixodoidea</taxon>
        <taxon>Ixodidae</taxon>
        <taxon>Hyalomminae</taxon>
        <taxon>Hyalomma</taxon>
    </lineage>
</organism>
<dbReference type="PANTHER" id="PTHR43148">
    <property type="entry name" value="GLYCERALDEHYDE-3-PHOSPHATE DEHYDROGENASE 2"/>
    <property type="match status" value="1"/>
</dbReference>
<evidence type="ECO:0000256" key="3">
    <source>
        <dbReference type="ARBA" id="ARBA00023002"/>
    </source>
</evidence>
<dbReference type="Proteomes" id="UP000837675">
    <property type="component" value="Unassembled WGS sequence"/>
</dbReference>
<gene>
    <name evidence="13" type="ORF">MHYMCMPASI_00989</name>
</gene>
<proteinExistence type="inferred from homology"/>
<comment type="caution">
    <text evidence="13">The sequence shown here is derived from an EMBL/GenBank/DDBJ whole genome shotgun (WGS) entry which is preliminary data.</text>
</comment>
<evidence type="ECO:0000259" key="12">
    <source>
        <dbReference type="SMART" id="SM00846"/>
    </source>
</evidence>
<keyword evidence="9" id="KW-0547">Nucleotide-binding</keyword>
<feature type="binding site" evidence="8">
    <location>
        <begin position="160"/>
        <end position="162"/>
    </location>
    <ligand>
        <name>D-glyceraldehyde 3-phosphate</name>
        <dbReference type="ChEBI" id="CHEBI:59776"/>
    </ligand>
</feature>
<evidence type="ECO:0000256" key="10">
    <source>
        <dbReference type="PIRSR" id="PIRSR000149-4"/>
    </source>
</evidence>
<dbReference type="InterPro" id="IPR020829">
    <property type="entry name" value="GlycerAld_3-P_DH_cat"/>
</dbReference>
<comment type="catalytic activity">
    <reaction evidence="5">
        <text>D-glyceraldehyde 3-phosphate + phosphate + NAD(+) = (2R)-3-phospho-glyceroyl phosphate + NADH + H(+)</text>
        <dbReference type="Rhea" id="RHEA:10300"/>
        <dbReference type="ChEBI" id="CHEBI:15378"/>
        <dbReference type="ChEBI" id="CHEBI:43474"/>
        <dbReference type="ChEBI" id="CHEBI:57540"/>
        <dbReference type="ChEBI" id="CHEBI:57604"/>
        <dbReference type="ChEBI" id="CHEBI:57945"/>
        <dbReference type="ChEBI" id="CHEBI:59776"/>
        <dbReference type="EC" id="1.2.1.12"/>
    </reaction>
</comment>
<dbReference type="GO" id="GO:0004365">
    <property type="term" value="F:glyceraldehyde-3-phosphate dehydrogenase (NAD+) (phosphorylating) activity"/>
    <property type="evidence" value="ECO:0007669"/>
    <property type="project" value="UniProtKB-EC"/>
</dbReference>
<dbReference type="InterPro" id="IPR020831">
    <property type="entry name" value="GlycerAld/Erythrose_P_DH"/>
</dbReference>
<evidence type="ECO:0000256" key="8">
    <source>
        <dbReference type="PIRSR" id="PIRSR000149-2"/>
    </source>
</evidence>
<dbReference type="InterPro" id="IPR036291">
    <property type="entry name" value="NAD(P)-bd_dom_sf"/>
</dbReference>
<evidence type="ECO:0000313" key="13">
    <source>
        <dbReference type="EMBL" id="CAG7598091.1"/>
    </source>
</evidence>
<dbReference type="EC" id="1.2.1.13" evidence="4"/>
<dbReference type="NCBIfam" id="TIGR01534">
    <property type="entry name" value="GAPDH-I"/>
    <property type="match status" value="1"/>
</dbReference>
<keyword evidence="14" id="KW-1185">Reference proteome</keyword>
<accession>A0A8S4C1B1</accession>
<comment type="similarity">
    <text evidence="2 11">Belongs to the glyceraldehyde-3-phosphate dehydrogenase family.</text>
</comment>
<feature type="binding site" evidence="8">
    <location>
        <position position="191"/>
    </location>
    <ligand>
        <name>D-glyceraldehyde 3-phosphate</name>
        <dbReference type="ChEBI" id="CHEBI:59776"/>
    </ligand>
</feature>
<dbReference type="CDD" id="cd18126">
    <property type="entry name" value="GAPDH_I_C"/>
    <property type="match status" value="1"/>
</dbReference>
<feature type="binding site" evidence="8">
    <location>
        <begin position="219"/>
        <end position="220"/>
    </location>
    <ligand>
        <name>D-glyceraldehyde 3-phosphate</name>
        <dbReference type="ChEBI" id="CHEBI:59776"/>
    </ligand>
</feature>
<dbReference type="GO" id="GO:0050661">
    <property type="term" value="F:NADP binding"/>
    <property type="evidence" value="ECO:0007669"/>
    <property type="project" value="InterPro"/>
</dbReference>
<feature type="binding site" evidence="9">
    <location>
        <begin position="13"/>
        <end position="14"/>
    </location>
    <ligand>
        <name>NAD(+)</name>
        <dbReference type="ChEBI" id="CHEBI:57540"/>
    </ligand>
</feature>
<dbReference type="SUPFAM" id="SSF51735">
    <property type="entry name" value="NAD(P)-binding Rossmann-fold domains"/>
    <property type="match status" value="1"/>
</dbReference>
<comment type="pathway">
    <text evidence="1">Carbohydrate biosynthesis; Calvin cycle.</text>
</comment>
<dbReference type="AlphaFoldDB" id="A0A8S4C1B1"/>
<protein>
    <recommendedName>
        <fullName evidence="4">glyceraldehyde-3-phosphate dehydrogenase (NADP(+)) (phosphorylating)</fullName>
        <ecNumber evidence="4">1.2.1.13</ecNumber>
    </recommendedName>
</protein>
<reference evidence="13" key="1">
    <citation type="submission" date="2021-06" db="EMBL/GenBank/DDBJ databases">
        <authorList>
            <person name="Nardi T."/>
            <person name="Nardi T."/>
        </authorList>
    </citation>
    <scope>NUCLEOTIDE SEQUENCE</scope>
</reference>
<feature type="binding site" evidence="9">
    <location>
        <position position="129"/>
    </location>
    <ligand>
        <name>NAD(+)</name>
        <dbReference type="ChEBI" id="CHEBI:57540"/>
    </ligand>
</feature>
<dbReference type="Pfam" id="PF02800">
    <property type="entry name" value="Gp_dh_C"/>
    <property type="match status" value="1"/>
</dbReference>
<comment type="catalytic activity">
    <reaction evidence="6">
        <text>D-glyceraldehyde 3-phosphate + phosphate + NADP(+) = (2R)-3-phospho-glyceroyl phosphate + NADPH + H(+)</text>
        <dbReference type="Rhea" id="RHEA:10296"/>
        <dbReference type="ChEBI" id="CHEBI:15378"/>
        <dbReference type="ChEBI" id="CHEBI:43474"/>
        <dbReference type="ChEBI" id="CHEBI:57604"/>
        <dbReference type="ChEBI" id="CHEBI:57783"/>
        <dbReference type="ChEBI" id="CHEBI:58349"/>
        <dbReference type="ChEBI" id="CHEBI:59776"/>
        <dbReference type="EC" id="1.2.1.13"/>
    </reaction>
</comment>
<dbReference type="InterPro" id="IPR020828">
    <property type="entry name" value="GlycerAld_3-P_DH_NAD(P)-bd"/>
</dbReference>
<dbReference type="GO" id="GO:0051287">
    <property type="term" value="F:NAD binding"/>
    <property type="evidence" value="ECO:0007669"/>
    <property type="project" value="InterPro"/>
</dbReference>
<evidence type="ECO:0000256" key="5">
    <source>
        <dbReference type="ARBA" id="ARBA00047698"/>
    </source>
</evidence>
<dbReference type="FunFam" id="3.40.50.720:FF:000001">
    <property type="entry name" value="Glyceraldehyde-3-phosphate dehydrogenase"/>
    <property type="match status" value="1"/>
</dbReference>